<dbReference type="InterPro" id="IPR032768">
    <property type="entry name" value="GTSE1_N"/>
</dbReference>
<comment type="subcellular location">
    <subcellularLocation>
        <location evidence="1">Cytoplasm</location>
        <location evidence="1">Cytoskeleton</location>
    </subcellularLocation>
</comment>
<dbReference type="GO" id="GO:0005881">
    <property type="term" value="C:cytoplasmic microtubule"/>
    <property type="evidence" value="ECO:0007669"/>
    <property type="project" value="TreeGrafter"/>
</dbReference>
<comment type="caution">
    <text evidence="7">The sequence shown here is derived from an EMBL/GenBank/DDBJ whole genome shotgun (WGS) entry which is preliminary data.</text>
</comment>
<dbReference type="InterPro" id="IPR026657">
    <property type="entry name" value="DDA3/GTSE-1"/>
</dbReference>
<organism evidence="7 8">
    <name type="scientific">Rousettus aegyptiacus</name>
    <name type="common">Egyptian fruit bat</name>
    <name type="synonym">Pteropus aegyptiacus</name>
    <dbReference type="NCBI Taxonomy" id="9407"/>
    <lineage>
        <taxon>Eukaryota</taxon>
        <taxon>Metazoa</taxon>
        <taxon>Chordata</taxon>
        <taxon>Craniata</taxon>
        <taxon>Vertebrata</taxon>
        <taxon>Euteleostomi</taxon>
        <taxon>Mammalia</taxon>
        <taxon>Eutheria</taxon>
        <taxon>Laurasiatheria</taxon>
        <taxon>Chiroptera</taxon>
        <taxon>Yinpterochiroptera</taxon>
        <taxon>Pteropodoidea</taxon>
        <taxon>Pteropodidae</taxon>
        <taxon>Rousettinae</taxon>
        <taxon>Rousettus</taxon>
    </lineage>
</organism>
<evidence type="ECO:0000256" key="1">
    <source>
        <dbReference type="ARBA" id="ARBA00004245"/>
    </source>
</evidence>
<evidence type="ECO:0000256" key="2">
    <source>
        <dbReference type="ARBA" id="ARBA00022490"/>
    </source>
</evidence>
<feature type="compositionally biased region" description="Low complexity" evidence="5">
    <location>
        <begin position="325"/>
        <end position="351"/>
    </location>
</feature>
<feature type="compositionally biased region" description="Basic and acidic residues" evidence="5">
    <location>
        <begin position="249"/>
        <end position="258"/>
    </location>
</feature>
<proteinExistence type="predicted"/>
<gene>
    <name evidence="7" type="ORF">HJG63_006049</name>
</gene>
<feature type="compositionally biased region" description="Basic and acidic residues" evidence="5">
    <location>
        <begin position="267"/>
        <end position="278"/>
    </location>
</feature>
<dbReference type="Proteomes" id="UP000593571">
    <property type="component" value="Unassembled WGS sequence"/>
</dbReference>
<protein>
    <submittedName>
        <fullName evidence="7">G2 and S-phase expressed 1</fullName>
    </submittedName>
</protein>
<reference evidence="7 8" key="1">
    <citation type="journal article" date="2020" name="Nature">
        <title>Six reference-quality genomes reveal evolution of bat adaptations.</title>
        <authorList>
            <person name="Jebb D."/>
            <person name="Huang Z."/>
            <person name="Pippel M."/>
            <person name="Hughes G.M."/>
            <person name="Lavrichenko K."/>
            <person name="Devanna P."/>
            <person name="Winkler S."/>
            <person name="Jermiin L.S."/>
            <person name="Skirmuntt E.C."/>
            <person name="Katzourakis A."/>
            <person name="Burkitt-Gray L."/>
            <person name="Ray D.A."/>
            <person name="Sullivan K.A.M."/>
            <person name="Roscito J.G."/>
            <person name="Kirilenko B.M."/>
            <person name="Davalos L.M."/>
            <person name="Corthals A.P."/>
            <person name="Power M.L."/>
            <person name="Jones G."/>
            <person name="Ransome R.D."/>
            <person name="Dechmann D.K.N."/>
            <person name="Locatelli A.G."/>
            <person name="Puechmaille S.J."/>
            <person name="Fedrigo O."/>
            <person name="Jarvis E.D."/>
            <person name="Hiller M."/>
            <person name="Vernes S.C."/>
            <person name="Myers E.W."/>
            <person name="Teeling E.C."/>
        </authorList>
    </citation>
    <scope>NUCLEOTIDE SEQUENCE [LARGE SCALE GENOMIC DNA]</scope>
    <source>
        <strain evidence="7">MRouAeg1</strain>
        <tissue evidence="7">Muscle</tissue>
    </source>
</reference>
<dbReference type="GO" id="GO:0008017">
    <property type="term" value="F:microtubule binding"/>
    <property type="evidence" value="ECO:0007669"/>
    <property type="project" value="TreeGrafter"/>
</dbReference>
<accession>A0A7J8JEN1</accession>
<feature type="compositionally biased region" description="Low complexity" evidence="5">
    <location>
        <begin position="575"/>
        <end position="594"/>
    </location>
</feature>
<feature type="region of interest" description="Disordered" evidence="5">
    <location>
        <begin position="1"/>
        <end position="25"/>
    </location>
</feature>
<feature type="compositionally biased region" description="Low complexity" evidence="5">
    <location>
        <begin position="427"/>
        <end position="436"/>
    </location>
</feature>
<feature type="compositionally biased region" description="Polar residues" evidence="5">
    <location>
        <begin position="477"/>
        <end position="491"/>
    </location>
</feature>
<dbReference type="PANTHER" id="PTHR21584:SF10">
    <property type="entry name" value="G2 AND S PHASE-EXPRESSED PROTEIN 1"/>
    <property type="match status" value="1"/>
</dbReference>
<keyword evidence="4" id="KW-0206">Cytoskeleton</keyword>
<name>A0A7J8JEN1_ROUAE</name>
<sequence length="733" mass="77713">MEGDGSDVPSAGQAGEAETDVPQKDDILLLADEKFDFDLSLSSLSANEDDEIFFGPVGHKERCIAASLELNTKIPEEPLLPASQSHFRWSPLPGEKFVEVYKEAHLLALQIESNSKNKAARAARPEDPWSQGVERFIQESKLKMNLFEKENEMKKSPKSLKRETYYLSDSPLLEPLLSGTQPLSGVGLQGSPAQASCTRPQGPPLSSCPLPVEPSPTHLPSQAVTQKKVISKLLPPRASSVRGKGIHLAVEKPMKEKPASPSGMKILNEKESHRDIPPDKPSAAQHVTGVPASGSHLVQGKRSLPVPSKLGLKKALPKPPGGAGRLARQSSSRGSAPGLASGARASPAAGRVRSRERPSIPANGSRPLSHCSRSGRWAGLQAGPAAVCRPSRWAGPAESTAEQPTVPTASALTQPPTPERGCLGLDPRSSLSRSPLNQTGSARRRGSALNSKTQLVPTPAHQFKIPKFAAGEPPDSATPTFSRSQRLQSCPSAGRAVVHSTPARRCSGPVSQSLRGAVRASALPTPASRRLSGFPPATPKTVPRAPASPLCVPARRLTSDPQKKSAVRTALVTGSSSRATARCSDSSDSSFSPPSAVPQALSFSPEKSDFTFSKSIAEEVALDEAQPLEDMAPGEAILVDIKLDQLTITPKAQGPPLADPPLIDFCNTPEASLARVSESRPLIDLLINTPDVDRNTVSKPPHEVGQLIDLCSPLIQLSPEADKENTDSPLLKF</sequence>
<keyword evidence="8" id="KW-1185">Reference proteome</keyword>
<dbReference type="Pfam" id="PF15259">
    <property type="entry name" value="GTSE1_N"/>
    <property type="match status" value="1"/>
</dbReference>
<feature type="region of interest" description="Disordered" evidence="5">
    <location>
        <begin position="182"/>
        <end position="603"/>
    </location>
</feature>
<feature type="domain" description="G2 and S phase-expressed protein 1 N-terminal" evidence="6">
    <location>
        <begin position="27"/>
        <end position="170"/>
    </location>
</feature>
<evidence type="ECO:0000313" key="8">
    <source>
        <dbReference type="Proteomes" id="UP000593571"/>
    </source>
</evidence>
<dbReference type="AlphaFoldDB" id="A0A7J8JEN1"/>
<evidence type="ECO:0000313" key="7">
    <source>
        <dbReference type="EMBL" id="KAF6495128.1"/>
    </source>
</evidence>
<feature type="compositionally biased region" description="Polar residues" evidence="5">
    <location>
        <begin position="400"/>
        <end position="414"/>
    </location>
</feature>
<evidence type="ECO:0000256" key="5">
    <source>
        <dbReference type="SAM" id="MobiDB-lite"/>
    </source>
</evidence>
<keyword evidence="2" id="KW-0963">Cytoplasm</keyword>
<evidence type="ECO:0000256" key="4">
    <source>
        <dbReference type="ARBA" id="ARBA00023212"/>
    </source>
</evidence>
<evidence type="ECO:0000256" key="3">
    <source>
        <dbReference type="ARBA" id="ARBA00022553"/>
    </source>
</evidence>
<keyword evidence="3" id="KW-0597">Phosphoprotein</keyword>
<dbReference type="PANTHER" id="PTHR21584">
    <property type="entry name" value="DIFFERENTIAL DISPLAY AND ACTIVATED BY P53 DDA3 /G2 S PHASE EXPRESSED 1"/>
    <property type="match status" value="1"/>
</dbReference>
<evidence type="ECO:0000259" key="6">
    <source>
        <dbReference type="Pfam" id="PF15259"/>
    </source>
</evidence>
<dbReference type="EMBL" id="JACASE010000002">
    <property type="protein sequence ID" value="KAF6495128.1"/>
    <property type="molecule type" value="Genomic_DNA"/>
</dbReference>